<dbReference type="InterPro" id="IPR003340">
    <property type="entry name" value="B3_DNA-bd"/>
</dbReference>
<accession>A0A816SM03</accession>
<dbReference type="InterPro" id="IPR010525">
    <property type="entry name" value="ARF_dom"/>
</dbReference>
<gene>
    <name evidence="11" type="ORF">DARMORV10_A06P19980.1</name>
</gene>
<keyword evidence="7 8" id="KW-0927">Auxin signaling pathway</keyword>
<dbReference type="InterPro" id="IPR044835">
    <property type="entry name" value="ARF_plant"/>
</dbReference>
<dbReference type="InterPro" id="IPR053793">
    <property type="entry name" value="PB1-like"/>
</dbReference>
<dbReference type="GO" id="GO:0006355">
    <property type="term" value="P:regulation of DNA-templated transcription"/>
    <property type="evidence" value="ECO:0007669"/>
    <property type="project" value="InterPro"/>
</dbReference>
<dbReference type="FunFam" id="2.40.330.10:FF:000001">
    <property type="entry name" value="Auxin response factor"/>
    <property type="match status" value="1"/>
</dbReference>
<evidence type="ECO:0000256" key="8">
    <source>
        <dbReference type="RuleBase" id="RU004561"/>
    </source>
</evidence>
<evidence type="ECO:0000256" key="3">
    <source>
        <dbReference type="ARBA" id="ARBA00023015"/>
    </source>
</evidence>
<evidence type="ECO:0000256" key="6">
    <source>
        <dbReference type="ARBA" id="ARBA00023242"/>
    </source>
</evidence>
<feature type="domain" description="TF-B3" evidence="9">
    <location>
        <begin position="114"/>
        <end position="216"/>
    </location>
</feature>
<reference evidence="11" key="1">
    <citation type="submission" date="2021-01" db="EMBL/GenBank/DDBJ databases">
        <authorList>
            <consortium name="Genoscope - CEA"/>
            <person name="William W."/>
        </authorList>
    </citation>
    <scope>NUCLEOTIDE SEQUENCE</scope>
</reference>
<dbReference type="Pfam" id="PF02309">
    <property type="entry name" value="AUX_IAA"/>
    <property type="match status" value="1"/>
</dbReference>
<dbReference type="GO" id="GO:0003677">
    <property type="term" value="F:DNA binding"/>
    <property type="evidence" value="ECO:0007669"/>
    <property type="project" value="UniProtKB-KW"/>
</dbReference>
<dbReference type="GO" id="GO:0009734">
    <property type="term" value="P:auxin-activated signaling pathway"/>
    <property type="evidence" value="ECO:0007669"/>
    <property type="project" value="UniProtKB-KW"/>
</dbReference>
<dbReference type="CDD" id="cd10017">
    <property type="entry name" value="B3_DNA"/>
    <property type="match status" value="1"/>
</dbReference>
<keyword evidence="5 8" id="KW-0804">Transcription</keyword>
<keyword evidence="4 8" id="KW-0238">DNA-binding</keyword>
<proteinExistence type="inferred from homology"/>
<dbReference type="SUPFAM" id="SSF101936">
    <property type="entry name" value="DNA-binding pseudobarrel domain"/>
    <property type="match status" value="1"/>
</dbReference>
<dbReference type="SUPFAM" id="SSF54277">
    <property type="entry name" value="CAD &amp; PB1 domains"/>
    <property type="match status" value="1"/>
</dbReference>
<dbReference type="Pfam" id="PF02362">
    <property type="entry name" value="B3"/>
    <property type="match status" value="1"/>
</dbReference>
<dbReference type="InterPro" id="IPR033389">
    <property type="entry name" value="AUX/IAA_dom"/>
</dbReference>
<dbReference type="PANTHER" id="PTHR31384:SF189">
    <property type="entry name" value="AUXIN RESPONSE FACTOR"/>
    <property type="match status" value="1"/>
</dbReference>
<keyword evidence="6 8" id="KW-0539">Nucleus</keyword>
<dbReference type="Gene3D" id="3.10.20.90">
    <property type="entry name" value="Phosphatidylinositol 3-kinase Catalytic Subunit, Chain A, domain 1"/>
    <property type="match status" value="1"/>
</dbReference>
<sequence length="746" mass="83336">MASDQIMHVQPEFLATGGTNNYLYDQLWKLCAGPLFDPPKIGEELVASINDELCQLKPVFNIPSKIRCNVFSIKLKVETTTDEIYAEISLLPDTSEVEIPTSKCENNIQNIKCFTKVLSASDTSKKGGFVLNKRHAIECLPPLDMSHLTPSQEINATDIHGHEWKFKHALKGTPKRHLFTSGWNEFAKAKKLVVGDSFIFLRGENGESRVGIKKAAHHQQENIPSSIISKESMHHGVVATALNAIKNKCMFVVFYKPRSSQFVVNIDKFRDGVNKKFSIGSRFLMKFEGKDFNEIRDFSTHWKDSEWRCLEVQWDEAATIPRPDKVSPWEIEPLTHSSDILKSGSNMWVPTLTQGQEVGHSSIQSSMSYSFATTMSKPNYNEQMVQAMKETSTTTATTSYRLFGVDLKVPAKTKDSIEPINSYKKSKISKIFEEEKVDHIQTRSHTKVRMEGAMERTVDLSIFDGYNQLIDELERLFDIKGKLHIHNQWKIVFINADGDIMLLGDDPWPKFCNTAKEIFICSKNDAKIGDADNKFSEVHRSSGVAGFGPPISVEVGPPVSSPPTGVSSPWVSPLVSKKVSCDATISNSHVEPYTSAPPGVASAQLQLLLEFLPMTSKLESILLVRKLGPWGGGAFVQIPDENLDEAREEFRDILFARLHGEATDMGRNIGTVNVIWSHPDDAGMEINKDLEEPRCEAAIYSDKIAEGGYISSTSEGIGVKIGHFEIRGQDYDRSTKENPLSSKGRK</sequence>
<name>A0A816SM03_BRANA</name>
<dbReference type="SMART" id="SM01019">
    <property type="entry name" value="B3"/>
    <property type="match status" value="1"/>
</dbReference>
<evidence type="ECO:0000259" key="10">
    <source>
        <dbReference type="PROSITE" id="PS51745"/>
    </source>
</evidence>
<comment type="similarity">
    <text evidence="2 8">Belongs to the ARF family.</text>
</comment>
<evidence type="ECO:0000256" key="4">
    <source>
        <dbReference type="ARBA" id="ARBA00023125"/>
    </source>
</evidence>
<comment type="function">
    <text evidence="8">Auxin response factors (ARFs) are transcriptional factors that bind specifically to the DNA sequence 5'-TGTCTC-3' found in the auxin-responsive promoter elements (AuxREs).</text>
</comment>
<dbReference type="InterPro" id="IPR015300">
    <property type="entry name" value="DNA-bd_pseudobarrel_sf"/>
</dbReference>
<dbReference type="GO" id="GO:0005634">
    <property type="term" value="C:nucleus"/>
    <property type="evidence" value="ECO:0007669"/>
    <property type="project" value="UniProtKB-SubCell"/>
</dbReference>
<comment type="subunit">
    <text evidence="8">Homodimers and heterodimers.</text>
</comment>
<dbReference type="PROSITE" id="PS50863">
    <property type="entry name" value="B3"/>
    <property type="match status" value="1"/>
</dbReference>
<dbReference type="AlphaFoldDB" id="A0A816SM03"/>
<evidence type="ECO:0000256" key="1">
    <source>
        <dbReference type="ARBA" id="ARBA00004123"/>
    </source>
</evidence>
<dbReference type="EMBL" id="HG994360">
    <property type="protein sequence ID" value="CAF2085381.1"/>
    <property type="molecule type" value="Genomic_DNA"/>
</dbReference>
<dbReference type="Gene3D" id="2.40.330.10">
    <property type="entry name" value="DNA-binding pseudobarrel domain"/>
    <property type="match status" value="1"/>
</dbReference>
<dbReference type="Gene3D" id="2.30.30.1040">
    <property type="match status" value="1"/>
</dbReference>
<evidence type="ECO:0000256" key="5">
    <source>
        <dbReference type="ARBA" id="ARBA00023163"/>
    </source>
</evidence>
<evidence type="ECO:0000256" key="2">
    <source>
        <dbReference type="ARBA" id="ARBA00007853"/>
    </source>
</evidence>
<organism evidence="11">
    <name type="scientific">Brassica napus</name>
    <name type="common">Rape</name>
    <dbReference type="NCBI Taxonomy" id="3708"/>
    <lineage>
        <taxon>Eukaryota</taxon>
        <taxon>Viridiplantae</taxon>
        <taxon>Streptophyta</taxon>
        <taxon>Embryophyta</taxon>
        <taxon>Tracheophyta</taxon>
        <taxon>Spermatophyta</taxon>
        <taxon>Magnoliopsida</taxon>
        <taxon>eudicotyledons</taxon>
        <taxon>Gunneridae</taxon>
        <taxon>Pentapetalae</taxon>
        <taxon>rosids</taxon>
        <taxon>malvids</taxon>
        <taxon>Brassicales</taxon>
        <taxon>Brassicaceae</taxon>
        <taxon>Brassiceae</taxon>
        <taxon>Brassica</taxon>
    </lineage>
</organism>
<dbReference type="Pfam" id="PF06507">
    <property type="entry name" value="ARF_AD"/>
    <property type="match status" value="1"/>
</dbReference>
<comment type="subcellular location">
    <subcellularLocation>
        <location evidence="1 8">Nucleus</location>
    </subcellularLocation>
</comment>
<dbReference type="Proteomes" id="UP001295469">
    <property type="component" value="Chromosome A06"/>
</dbReference>
<dbReference type="PANTHER" id="PTHR31384">
    <property type="entry name" value="AUXIN RESPONSE FACTOR 4-RELATED"/>
    <property type="match status" value="1"/>
</dbReference>
<feature type="domain" description="PB1" evidence="10">
    <location>
        <begin position="443"/>
        <end position="523"/>
    </location>
</feature>
<protein>
    <recommendedName>
        <fullName evidence="8">Auxin response factor</fullName>
    </recommendedName>
</protein>
<evidence type="ECO:0000313" key="11">
    <source>
        <dbReference type="EMBL" id="CAF2085381.1"/>
    </source>
</evidence>
<evidence type="ECO:0000256" key="7">
    <source>
        <dbReference type="ARBA" id="ARBA00023294"/>
    </source>
</evidence>
<dbReference type="PROSITE" id="PS51745">
    <property type="entry name" value="PB1"/>
    <property type="match status" value="1"/>
</dbReference>
<keyword evidence="3 8" id="KW-0805">Transcription regulation</keyword>
<evidence type="ECO:0000259" key="9">
    <source>
        <dbReference type="PROSITE" id="PS50863"/>
    </source>
</evidence>